<gene>
    <name evidence="3" type="ORF">MOQ_007529</name>
</gene>
<proteinExistence type="predicted"/>
<dbReference type="OrthoDB" id="245666at2759"/>
<dbReference type="AlphaFoldDB" id="K2MNM4"/>
<organism evidence="3 4">
    <name type="scientific">Trypanosoma cruzi marinkellei</name>
    <dbReference type="NCBI Taxonomy" id="85056"/>
    <lineage>
        <taxon>Eukaryota</taxon>
        <taxon>Discoba</taxon>
        <taxon>Euglenozoa</taxon>
        <taxon>Kinetoplastea</taxon>
        <taxon>Metakinetoplastina</taxon>
        <taxon>Trypanosomatida</taxon>
        <taxon>Trypanosomatidae</taxon>
        <taxon>Trypanosoma</taxon>
        <taxon>Schizotrypanum</taxon>
    </lineage>
</organism>
<reference evidence="3 4" key="1">
    <citation type="journal article" date="2012" name="BMC Genomics">
        <title>Comparative genomic analysis of human infective Trypanosoma cruzi lineages with the bat-restricted subspecies T. cruzi marinkellei.</title>
        <authorList>
            <person name="Franzen O."/>
            <person name="Talavera-Lopez C."/>
            <person name="Ochaya S."/>
            <person name="Butler C.E."/>
            <person name="Messenger L.A."/>
            <person name="Lewis M.D."/>
            <person name="Llewellyn M.S."/>
            <person name="Marinkelle C.J."/>
            <person name="Tyler K.M."/>
            <person name="Miles M.A."/>
            <person name="Andersson B."/>
        </authorList>
    </citation>
    <scope>NUCLEOTIDE SEQUENCE [LARGE SCALE GENOMIC DNA]</scope>
    <source>
        <strain evidence="3 4">B7</strain>
    </source>
</reference>
<evidence type="ECO:0000313" key="3">
    <source>
        <dbReference type="EMBL" id="EKF28715.1"/>
    </source>
</evidence>
<keyword evidence="1" id="KW-0732">Signal</keyword>
<dbReference type="InterPro" id="IPR005184">
    <property type="entry name" value="DUF306_Meta_HslJ"/>
</dbReference>
<keyword evidence="4" id="KW-1185">Reference proteome</keyword>
<evidence type="ECO:0000256" key="1">
    <source>
        <dbReference type="SAM" id="SignalP"/>
    </source>
</evidence>
<evidence type="ECO:0000259" key="2">
    <source>
        <dbReference type="Pfam" id="PF03724"/>
    </source>
</evidence>
<dbReference type="Proteomes" id="UP000007350">
    <property type="component" value="Unassembled WGS sequence"/>
</dbReference>
<name>K2MNM4_TRYCR</name>
<protein>
    <recommendedName>
        <fullName evidence="2">DUF306 domain-containing protein</fullName>
    </recommendedName>
</protein>
<dbReference type="Gene3D" id="2.40.128.270">
    <property type="match status" value="1"/>
</dbReference>
<feature type="domain" description="DUF306" evidence="2">
    <location>
        <begin position="124"/>
        <end position="221"/>
    </location>
</feature>
<dbReference type="InterPro" id="IPR038670">
    <property type="entry name" value="HslJ-like_sf"/>
</dbReference>
<sequence>MCVSAYVSRRNALLLRARVLLCCSLCMATCQLQLTTRCRWGLWFLTFVPWHRVFPSRGTSHGPRHVRWCAPCMVCCMCTVASVSYFPISSSFFLVFAQHTQFSAKGRRKANPHAMSSVPDELFGRWLMTTFNGTDLSHHEGPFLMKLEPAGGLVHVSIQVSNVMNGNMECRDGKLYGQLISTRMLGPPLHMTIELALGTGFENGMAFSIEGAMLTFSQGENTFVFVAGTDSAQE</sequence>
<dbReference type="Pfam" id="PF03724">
    <property type="entry name" value="META"/>
    <property type="match status" value="1"/>
</dbReference>
<feature type="chain" id="PRO_5003864551" description="DUF306 domain-containing protein" evidence="1">
    <location>
        <begin position="29"/>
        <end position="234"/>
    </location>
</feature>
<accession>K2MNM4</accession>
<dbReference type="EMBL" id="AHKC01015183">
    <property type="protein sequence ID" value="EKF28715.1"/>
    <property type="molecule type" value="Genomic_DNA"/>
</dbReference>
<feature type="signal peptide" evidence="1">
    <location>
        <begin position="1"/>
        <end position="28"/>
    </location>
</feature>
<comment type="caution">
    <text evidence="3">The sequence shown here is derived from an EMBL/GenBank/DDBJ whole genome shotgun (WGS) entry which is preliminary data.</text>
</comment>
<evidence type="ECO:0000313" key="4">
    <source>
        <dbReference type="Proteomes" id="UP000007350"/>
    </source>
</evidence>